<dbReference type="SUPFAM" id="SSF57850">
    <property type="entry name" value="RING/U-box"/>
    <property type="match status" value="1"/>
</dbReference>
<comment type="caution">
    <text evidence="7">The sequence shown here is derived from an EMBL/GenBank/DDBJ whole genome shotgun (WGS) entry which is preliminary data.</text>
</comment>
<dbReference type="InterPro" id="IPR001841">
    <property type="entry name" value="Znf_RING"/>
</dbReference>
<dbReference type="GO" id="GO:0008270">
    <property type="term" value="F:zinc ion binding"/>
    <property type="evidence" value="ECO:0007669"/>
    <property type="project" value="UniProtKB-KW"/>
</dbReference>
<evidence type="ECO:0000256" key="3">
    <source>
        <dbReference type="ARBA" id="ARBA00022833"/>
    </source>
</evidence>
<dbReference type="PROSITE" id="PS50089">
    <property type="entry name" value="ZF_RING_2"/>
    <property type="match status" value="1"/>
</dbReference>
<evidence type="ECO:0000256" key="1">
    <source>
        <dbReference type="ARBA" id="ARBA00022723"/>
    </source>
</evidence>
<dbReference type="Proteomes" id="UP000287651">
    <property type="component" value="Unassembled WGS sequence"/>
</dbReference>
<dbReference type="InterPro" id="IPR013083">
    <property type="entry name" value="Znf_RING/FYVE/PHD"/>
</dbReference>
<keyword evidence="2 4" id="KW-0863">Zinc-finger</keyword>
<evidence type="ECO:0000313" key="8">
    <source>
        <dbReference type="Proteomes" id="UP000287651"/>
    </source>
</evidence>
<dbReference type="Gene3D" id="3.30.40.10">
    <property type="entry name" value="Zinc/RING finger domain, C3HC4 (zinc finger)"/>
    <property type="match status" value="1"/>
</dbReference>
<dbReference type="PANTHER" id="PTHR45931:SF3">
    <property type="entry name" value="RING ZINC FINGER-CONTAINING PROTEIN"/>
    <property type="match status" value="1"/>
</dbReference>
<dbReference type="SMART" id="SM00184">
    <property type="entry name" value="RING"/>
    <property type="match status" value="1"/>
</dbReference>
<evidence type="ECO:0000256" key="5">
    <source>
        <dbReference type="SAM" id="MobiDB-lite"/>
    </source>
</evidence>
<dbReference type="GO" id="GO:0006511">
    <property type="term" value="P:ubiquitin-dependent protein catabolic process"/>
    <property type="evidence" value="ECO:0007669"/>
    <property type="project" value="TreeGrafter"/>
</dbReference>
<feature type="domain" description="RING-type" evidence="6">
    <location>
        <begin position="201"/>
        <end position="242"/>
    </location>
</feature>
<feature type="region of interest" description="Disordered" evidence="5">
    <location>
        <begin position="151"/>
        <end position="174"/>
    </location>
</feature>
<reference evidence="7 8" key="1">
    <citation type="journal article" date="2014" name="Agronomy (Basel)">
        <title>A Draft Genome Sequence for Ensete ventricosum, the Drought-Tolerant Tree Against Hunger.</title>
        <authorList>
            <person name="Harrison J."/>
            <person name="Moore K.A."/>
            <person name="Paszkiewicz K."/>
            <person name="Jones T."/>
            <person name="Grant M."/>
            <person name="Ambacheew D."/>
            <person name="Muzemil S."/>
            <person name="Studholme D.J."/>
        </authorList>
    </citation>
    <scope>NUCLEOTIDE SEQUENCE [LARGE SCALE GENOMIC DNA]</scope>
</reference>
<name>A0A426YTX8_ENSVE</name>
<dbReference type="GO" id="GO:0061630">
    <property type="term" value="F:ubiquitin protein ligase activity"/>
    <property type="evidence" value="ECO:0007669"/>
    <property type="project" value="TreeGrafter"/>
</dbReference>
<keyword evidence="1" id="KW-0479">Metal-binding</keyword>
<dbReference type="SMART" id="SM00744">
    <property type="entry name" value="RINGv"/>
    <property type="match status" value="1"/>
</dbReference>
<dbReference type="InterPro" id="IPR051834">
    <property type="entry name" value="RING_finger_E3_ligase"/>
</dbReference>
<evidence type="ECO:0000256" key="2">
    <source>
        <dbReference type="ARBA" id="ARBA00022771"/>
    </source>
</evidence>
<keyword evidence="3" id="KW-0862">Zinc</keyword>
<dbReference type="Pfam" id="PF13639">
    <property type="entry name" value="zf-RING_2"/>
    <property type="match status" value="1"/>
</dbReference>
<dbReference type="InterPro" id="IPR011016">
    <property type="entry name" value="Znf_RING-CH"/>
</dbReference>
<dbReference type="AlphaFoldDB" id="A0A426YTX8"/>
<dbReference type="PANTHER" id="PTHR45931">
    <property type="entry name" value="SI:CH211-59O9.10"/>
    <property type="match status" value="1"/>
</dbReference>
<evidence type="ECO:0000256" key="4">
    <source>
        <dbReference type="PROSITE-ProRule" id="PRU00175"/>
    </source>
</evidence>
<dbReference type="EMBL" id="AMZH03010211">
    <property type="protein sequence ID" value="RRT55174.1"/>
    <property type="molecule type" value="Genomic_DNA"/>
</dbReference>
<organism evidence="7 8">
    <name type="scientific">Ensete ventricosum</name>
    <name type="common">Abyssinian banana</name>
    <name type="synonym">Musa ensete</name>
    <dbReference type="NCBI Taxonomy" id="4639"/>
    <lineage>
        <taxon>Eukaryota</taxon>
        <taxon>Viridiplantae</taxon>
        <taxon>Streptophyta</taxon>
        <taxon>Embryophyta</taxon>
        <taxon>Tracheophyta</taxon>
        <taxon>Spermatophyta</taxon>
        <taxon>Magnoliopsida</taxon>
        <taxon>Liliopsida</taxon>
        <taxon>Zingiberales</taxon>
        <taxon>Musaceae</taxon>
        <taxon>Ensete</taxon>
    </lineage>
</organism>
<dbReference type="GO" id="GO:0005634">
    <property type="term" value="C:nucleus"/>
    <property type="evidence" value="ECO:0007669"/>
    <property type="project" value="TreeGrafter"/>
</dbReference>
<protein>
    <recommendedName>
        <fullName evidence="6">RING-type domain-containing protein</fullName>
    </recommendedName>
</protein>
<evidence type="ECO:0000313" key="7">
    <source>
        <dbReference type="EMBL" id="RRT55174.1"/>
    </source>
</evidence>
<accession>A0A426YTX8</accession>
<evidence type="ECO:0000259" key="6">
    <source>
        <dbReference type="PROSITE" id="PS50089"/>
    </source>
</evidence>
<proteinExistence type="predicted"/>
<sequence length="252" mass="29139">MEFWFRSASWDFEATTTGGPRASQFCRQLAPVMIKLRYPVVTLQGPRHRYHCFQFTVGQFVHQRSRQRAISSLLCNVRAHDPSFRYIPRLEQDLVAFFHSPVVSAFCSGRGIRMTVDIHFYSLLRHTPYFRGVVRMDGLIRSIQQPSYDETIGQDGDNFRNNGESSPIEVEGRDQPRPWDAVRELGVVKYEPGGDFLEDSCTICFEEFEMEEEVTRLPCNHIFHGGCLARWFEHRNCCPLCRHEPSVSAAVL</sequence>
<gene>
    <name evidence="7" type="ORF">B296_00036104</name>
</gene>